<feature type="transmembrane region" description="Helical" evidence="2">
    <location>
        <begin position="165"/>
        <end position="184"/>
    </location>
</feature>
<keyword evidence="2" id="KW-0812">Transmembrane</keyword>
<protein>
    <submittedName>
        <fullName evidence="3">Related to NNF2 Protein with role in chromosome segregation</fullName>
    </submittedName>
</protein>
<feature type="region of interest" description="Disordered" evidence="1">
    <location>
        <begin position="671"/>
        <end position="691"/>
    </location>
</feature>
<feature type="compositionally biased region" description="Polar residues" evidence="1">
    <location>
        <begin position="673"/>
        <end position="682"/>
    </location>
</feature>
<proteinExistence type="predicted"/>
<name>A0A1E1JWQ6_9HELO</name>
<reference evidence="4" key="1">
    <citation type="submission" date="2016-03" db="EMBL/GenBank/DDBJ databases">
        <authorList>
            <person name="Guldener U."/>
        </authorList>
    </citation>
    <scope>NUCLEOTIDE SEQUENCE [LARGE SCALE GENOMIC DNA]</scope>
    <source>
        <strain evidence="4">04CH-RAC-A.6.1</strain>
    </source>
</reference>
<feature type="compositionally biased region" description="Low complexity" evidence="1">
    <location>
        <begin position="95"/>
        <end position="105"/>
    </location>
</feature>
<feature type="transmembrane region" description="Helical" evidence="2">
    <location>
        <begin position="135"/>
        <end position="159"/>
    </location>
</feature>
<feature type="compositionally biased region" description="Low complexity" evidence="1">
    <location>
        <begin position="845"/>
        <end position="856"/>
    </location>
</feature>
<evidence type="ECO:0000313" key="4">
    <source>
        <dbReference type="Proteomes" id="UP000178912"/>
    </source>
</evidence>
<dbReference type="EMBL" id="FJUX01000004">
    <property type="protein sequence ID" value="CZS90080.1"/>
    <property type="molecule type" value="Genomic_DNA"/>
</dbReference>
<feature type="region of interest" description="Disordered" evidence="1">
    <location>
        <begin position="560"/>
        <end position="583"/>
    </location>
</feature>
<feature type="compositionally biased region" description="Basic and acidic residues" evidence="1">
    <location>
        <begin position="744"/>
        <end position="760"/>
    </location>
</feature>
<evidence type="ECO:0000256" key="2">
    <source>
        <dbReference type="SAM" id="Phobius"/>
    </source>
</evidence>
<feature type="region of interest" description="Disordered" evidence="1">
    <location>
        <begin position="624"/>
        <end position="649"/>
    </location>
</feature>
<feature type="region of interest" description="Disordered" evidence="1">
    <location>
        <begin position="738"/>
        <end position="760"/>
    </location>
</feature>
<keyword evidence="4" id="KW-1185">Reference proteome</keyword>
<evidence type="ECO:0000256" key="1">
    <source>
        <dbReference type="SAM" id="MobiDB-lite"/>
    </source>
</evidence>
<feature type="compositionally biased region" description="Polar residues" evidence="1">
    <location>
        <begin position="808"/>
        <end position="821"/>
    </location>
</feature>
<dbReference type="OrthoDB" id="4158994at2759"/>
<keyword evidence="2" id="KW-0472">Membrane</keyword>
<feature type="compositionally biased region" description="Low complexity" evidence="1">
    <location>
        <begin position="922"/>
        <end position="939"/>
    </location>
</feature>
<evidence type="ECO:0000313" key="3">
    <source>
        <dbReference type="EMBL" id="CZS90080.1"/>
    </source>
</evidence>
<feature type="region of interest" description="Disordered" evidence="1">
    <location>
        <begin position="90"/>
        <end position="113"/>
    </location>
</feature>
<feature type="compositionally biased region" description="Polar residues" evidence="1">
    <location>
        <begin position="358"/>
        <end position="374"/>
    </location>
</feature>
<organism evidence="3 4">
    <name type="scientific">Rhynchosporium agropyri</name>
    <dbReference type="NCBI Taxonomy" id="914238"/>
    <lineage>
        <taxon>Eukaryota</taxon>
        <taxon>Fungi</taxon>
        <taxon>Dikarya</taxon>
        <taxon>Ascomycota</taxon>
        <taxon>Pezizomycotina</taxon>
        <taxon>Leotiomycetes</taxon>
        <taxon>Helotiales</taxon>
        <taxon>Ploettnerulaceae</taxon>
        <taxon>Rhynchosporium</taxon>
    </lineage>
</organism>
<feature type="region of interest" description="Disordered" evidence="1">
    <location>
        <begin position="1"/>
        <end position="78"/>
    </location>
</feature>
<dbReference type="AlphaFoldDB" id="A0A1E1JWQ6"/>
<feature type="transmembrane region" description="Helical" evidence="2">
    <location>
        <begin position="205"/>
        <end position="223"/>
    </location>
</feature>
<dbReference type="Proteomes" id="UP000178912">
    <property type="component" value="Unassembled WGS sequence"/>
</dbReference>
<feature type="region of interest" description="Disordered" evidence="1">
    <location>
        <begin position="808"/>
        <end position="950"/>
    </location>
</feature>
<feature type="region of interest" description="Disordered" evidence="1">
    <location>
        <begin position="340"/>
        <end position="378"/>
    </location>
</feature>
<accession>A0A1E1JWQ6</accession>
<keyword evidence="2" id="KW-1133">Transmembrane helix</keyword>
<gene>
    <name evidence="3" type="ORF">RAG0_01222</name>
</gene>
<feature type="compositionally biased region" description="Polar residues" evidence="1">
    <location>
        <begin position="876"/>
        <end position="894"/>
    </location>
</feature>
<sequence length="950" mass="102547">MPRGPATSKRQPGAANQRDTRHENGLVGPGKKVQKQKSNGQLNGHAKPTESNSSTPSLPGTPPPASNGHARRPMPGGENIVENKMVAGLSRKASVDGSSDSASDVYQNASGAPPAVEHRQINVNAAKNPLVHHDALSFALTVLWACPLWDTLAILIVLLQIPPTFLSIVHLLFATLTFVPPSTAANSSGLSFTDILQGTLGTPSVGTIFLIDVLVLMVWLFLWSPLQDIALDLAQTVIALTLGGGTSGKGAGMKNVVWCFSVIGLSHYFHGNTIQSFGLRAIMASNGFIASPDPDDPLEPHSGNSSKRHGLIRSILAIHILTQGVVRYIRDWYVRREKRDSSASIADPEAGKALDAGSDSTTTPQTQENDSPASLTVGIPIATIKKKKKQSAQVRSRQPLWAALASTKIVMVKEYETSHTASESAGTNATGANDLGNAPFQSEADRIWVTSIGSDEVAFSTSYFPVHKRQEGSEVNTGLDPTGIDMTKPFYVKVNNTTWQPTRINSTAESEQTQGDQVRWSGMIVGLAPTSSYQCDFYSTSDDSLIFSGRVRTLQSSTADLSVGLSPGPHTAGRPGSPTSTLRTSIGTQELKLQEEKRTLKSNRKDQKSKLALVRKEIDRFAAAVQSTGPNDEKQKQKIHQSNLNRTQAEERTQELESKIASFQAVPTDDTARYSSAKSEIQSQRDKHKLARSEFNTAKAAAEREIEERKNELHALKHKSDTKKAKLSLLNEKHEELTDANAKGLDEAERKEREREAKRKNREDIHEFYINRDQHLNLQIQEGTSALNAVAHAIETLRGLHRQDMYQADQSPDASNQNLSTGFPPDAIPENGGMNASAYPWNPPSSSAFSSGTTSSDLTVTAGPNYSPHGVRTRGRTSSMLSNVSGFTQSSSEGPSGASAFYPGIGRHTMWSDAREERKESSASGSASGSGSLSDPKSPTARNLGAASRW</sequence>